<dbReference type="InterPro" id="IPR016024">
    <property type="entry name" value="ARM-type_fold"/>
</dbReference>
<sequence>MNITNLLIEAQNSNYQIRNQAELKLTELKEQDPLLFINLLSNELQNEEKPTESRQLSGLLLKSMLVSKDKKQRILLGNEWISYSEKFRQEIKSSLYQTFNSSIRIIRHTSALVLAEIILIELYRGYSQDAIVNFVDEIPKNIGNDFLIESILKCVGFILEDIEDPLKQNESEVLFQVILKQSQSENIEIKKSSLFALYHLLEFIDEMISNEEQYQKDLFNIILNEIQNQNQNQNEEIYSLSFEILVKISYLYYDILGKYIDQIFKITSLIIQKGNDNICIKSIEFWSSLSAKEKEIEELDFMDNESNQSNQQSQNFIRKFSNDLISILLEKIENEEDIDYYELSPTEVSILCLSEIGEIMKDDILQHITDFIERNISSNNSKQQKSAITVFGTILENVSTEKIGLDIPSITSLLQQMFSDPNDKIRESISWTISRICQYHCSTIISIINSVLNQVIQHLDDIPSVSANCCWSISFILIFIGNENQFDLLDVNISEIIEKLLLTIQRQDVEESNLKQIGFQSIIISISQIPNQDQDLFNNIFIFIIEHFEKTLLVLKKSKFSDIKQDLYEYQTGFIEILQGLIEKFDKNTLLNYLERIMNDFFVCLEDERSSHSEILLSISLLINFIGDLYREYPDYESIIQSTNEIIDNIIKIVKSNDIEMTKKPIILGCLADIIIGVNSSVSYNFIEDIMILLDDLFKTQTNFNDDNENDEILITSFQKSILDIYTSICQRFSSDGTEKLIIKFIPQITNTINQYSKISLYEIEEEIIESIIGLFGDLIQCFGIETKSEIDLEFIIKLLDEMIKNGTQENKDLAQWIYRLIK</sequence>
<keyword evidence="1" id="KW-0677">Repeat</keyword>
<dbReference type="Proteomes" id="UP001149090">
    <property type="component" value="Unassembled WGS sequence"/>
</dbReference>
<dbReference type="InterPro" id="IPR058584">
    <property type="entry name" value="IMB1_TNPO1-like_TPR"/>
</dbReference>
<keyword evidence="4" id="KW-1185">Reference proteome</keyword>
<dbReference type="Pfam" id="PF03810">
    <property type="entry name" value="IBN_N"/>
    <property type="match status" value="1"/>
</dbReference>
<accession>A0A9Q0RCL1</accession>
<feature type="domain" description="Importin N-terminal" evidence="2">
    <location>
        <begin position="21"/>
        <end position="101"/>
    </location>
</feature>
<gene>
    <name evidence="3" type="ORF">M0811_07076</name>
</gene>
<proteinExistence type="predicted"/>
<dbReference type="EMBL" id="JAPDFW010000064">
    <property type="protein sequence ID" value="KAJ5075506.1"/>
    <property type="molecule type" value="Genomic_DNA"/>
</dbReference>
<dbReference type="Gene3D" id="1.25.10.10">
    <property type="entry name" value="Leucine-rich Repeat Variant"/>
    <property type="match status" value="1"/>
</dbReference>
<dbReference type="Pfam" id="PF25574">
    <property type="entry name" value="TPR_IMB1"/>
    <property type="match status" value="1"/>
</dbReference>
<evidence type="ECO:0000313" key="3">
    <source>
        <dbReference type="EMBL" id="KAJ5075506.1"/>
    </source>
</evidence>
<comment type="caution">
    <text evidence="3">The sequence shown here is derived from an EMBL/GenBank/DDBJ whole genome shotgun (WGS) entry which is preliminary data.</text>
</comment>
<dbReference type="GO" id="GO:0031267">
    <property type="term" value="F:small GTPase binding"/>
    <property type="evidence" value="ECO:0007669"/>
    <property type="project" value="InterPro"/>
</dbReference>
<dbReference type="GO" id="GO:0006886">
    <property type="term" value="P:intracellular protein transport"/>
    <property type="evidence" value="ECO:0007669"/>
    <property type="project" value="InterPro"/>
</dbReference>
<dbReference type="AlphaFoldDB" id="A0A9Q0RCL1"/>
<evidence type="ECO:0000313" key="4">
    <source>
        <dbReference type="Proteomes" id="UP001149090"/>
    </source>
</evidence>
<dbReference type="InterPro" id="IPR001494">
    <property type="entry name" value="Importin-beta_N"/>
</dbReference>
<dbReference type="OrthoDB" id="10263328at2759"/>
<dbReference type="InterPro" id="IPR011989">
    <property type="entry name" value="ARM-like"/>
</dbReference>
<dbReference type="OMA" id="QRWINVD"/>
<dbReference type="Pfam" id="PF13513">
    <property type="entry name" value="HEAT_EZ"/>
    <property type="match status" value="1"/>
</dbReference>
<reference evidence="3" key="1">
    <citation type="submission" date="2022-10" db="EMBL/GenBank/DDBJ databases">
        <title>Novel sulphate-reducing endosymbionts in the free-living metamonad Anaeramoeba.</title>
        <authorList>
            <person name="Jerlstrom-Hultqvist J."/>
            <person name="Cepicka I."/>
            <person name="Gallot-Lavallee L."/>
            <person name="Salas-Leiva D."/>
            <person name="Curtis B.A."/>
            <person name="Zahonova K."/>
            <person name="Pipaliya S."/>
            <person name="Dacks J."/>
            <person name="Roger A.J."/>
        </authorList>
    </citation>
    <scope>NUCLEOTIDE SEQUENCE</scope>
    <source>
        <strain evidence="3">BMAN</strain>
    </source>
</reference>
<dbReference type="SUPFAM" id="SSF48371">
    <property type="entry name" value="ARM repeat"/>
    <property type="match status" value="1"/>
</dbReference>
<evidence type="ECO:0000259" key="2">
    <source>
        <dbReference type="PROSITE" id="PS50166"/>
    </source>
</evidence>
<name>A0A9Q0RCL1_ANAIG</name>
<dbReference type="SMART" id="SM00913">
    <property type="entry name" value="IBN_N"/>
    <property type="match status" value="1"/>
</dbReference>
<protein>
    <submittedName>
        <fullName evidence="3">Importin subunit beta-1</fullName>
    </submittedName>
</protein>
<dbReference type="PROSITE" id="PS50166">
    <property type="entry name" value="IMPORTIN_B_NT"/>
    <property type="match status" value="1"/>
</dbReference>
<organism evidence="3 4">
    <name type="scientific">Anaeramoeba ignava</name>
    <name type="common">Anaerobic marine amoeba</name>
    <dbReference type="NCBI Taxonomy" id="1746090"/>
    <lineage>
        <taxon>Eukaryota</taxon>
        <taxon>Metamonada</taxon>
        <taxon>Anaeramoebidae</taxon>
        <taxon>Anaeramoeba</taxon>
    </lineage>
</organism>
<evidence type="ECO:0000256" key="1">
    <source>
        <dbReference type="ARBA" id="ARBA00022737"/>
    </source>
</evidence>